<accession>A0A1M6BF26</accession>
<name>A0A1M6BF26_9FIRM</name>
<sequence length="87" mass="9996">MLEKIERVARVKGVDCDVNSPFLRKNSRDDQNNGKSPFHKMLTEKMRQQREDAPISEAYVLDCQQVTQSLFYEGGVDLRFFRGGAEA</sequence>
<proteinExistence type="predicted"/>
<dbReference type="AlphaFoldDB" id="A0A1M6BF26"/>
<evidence type="ECO:0000313" key="2">
    <source>
        <dbReference type="Proteomes" id="UP000191240"/>
    </source>
</evidence>
<dbReference type="Proteomes" id="UP000191240">
    <property type="component" value="Unassembled WGS sequence"/>
</dbReference>
<dbReference type="OrthoDB" id="1666627at2"/>
<evidence type="ECO:0000313" key="1">
    <source>
        <dbReference type="EMBL" id="SHI47350.1"/>
    </source>
</evidence>
<organism evidence="1 2">
    <name type="scientific">Anaerovibrio lipolyticus DSM 3074</name>
    <dbReference type="NCBI Taxonomy" id="1120997"/>
    <lineage>
        <taxon>Bacteria</taxon>
        <taxon>Bacillati</taxon>
        <taxon>Bacillota</taxon>
        <taxon>Negativicutes</taxon>
        <taxon>Selenomonadales</taxon>
        <taxon>Selenomonadaceae</taxon>
        <taxon>Anaerovibrio</taxon>
    </lineage>
</organism>
<dbReference type="RefSeq" id="WP_080325370.1">
    <property type="nucleotide sequence ID" value="NZ_FQYW01000006.1"/>
</dbReference>
<gene>
    <name evidence="1" type="ORF">SAMN02745671_00690</name>
</gene>
<protein>
    <submittedName>
        <fullName evidence="1">Uncharacterized protein</fullName>
    </submittedName>
</protein>
<reference evidence="1 2" key="1">
    <citation type="submission" date="2016-11" db="EMBL/GenBank/DDBJ databases">
        <authorList>
            <person name="Jaros S."/>
            <person name="Januszkiewicz K."/>
            <person name="Wedrychowicz H."/>
        </authorList>
    </citation>
    <scope>NUCLEOTIDE SEQUENCE [LARGE SCALE GENOMIC DNA]</scope>
    <source>
        <strain evidence="1 2">DSM 3074</strain>
    </source>
</reference>
<dbReference type="EMBL" id="FQYW01000006">
    <property type="protein sequence ID" value="SHI47350.1"/>
    <property type="molecule type" value="Genomic_DNA"/>
</dbReference>